<proteinExistence type="predicted"/>
<feature type="coiled-coil region" evidence="1">
    <location>
        <begin position="129"/>
        <end position="170"/>
    </location>
</feature>
<protein>
    <submittedName>
        <fullName evidence="2">Uncharacterized protein</fullName>
    </submittedName>
</protein>
<feature type="coiled-coil region" evidence="1">
    <location>
        <begin position="24"/>
        <end position="77"/>
    </location>
</feature>
<keyword evidence="1" id="KW-0175">Coiled coil</keyword>
<dbReference type="Proteomes" id="UP000430692">
    <property type="component" value="Unassembled WGS sequence"/>
</dbReference>
<reference evidence="2 3" key="1">
    <citation type="submission" date="2019-12" db="EMBL/GenBank/DDBJ databases">
        <title>Whole-genome analyses of novel actinobacteria.</title>
        <authorList>
            <person name="Sahin N."/>
            <person name="Saygin H."/>
        </authorList>
    </citation>
    <scope>NUCLEOTIDE SEQUENCE [LARGE SCALE GENOMIC DNA]</scope>
    <source>
        <strain evidence="2 3">KC615</strain>
    </source>
</reference>
<accession>A0A6I4VZ49</accession>
<dbReference type="AlphaFoldDB" id="A0A6I4VZ49"/>
<comment type="caution">
    <text evidence="2">The sequence shown here is derived from an EMBL/GenBank/DDBJ whole genome shotgun (WGS) entry which is preliminary data.</text>
</comment>
<evidence type="ECO:0000256" key="1">
    <source>
        <dbReference type="SAM" id="Coils"/>
    </source>
</evidence>
<keyword evidence="3" id="KW-1185">Reference proteome</keyword>
<dbReference type="RefSeq" id="WP_160802379.1">
    <property type="nucleotide sequence ID" value="NZ_WUUL01000011.1"/>
</dbReference>
<gene>
    <name evidence="2" type="ORF">GSM42_15135</name>
</gene>
<name>A0A6I4VZ49_9BACL</name>
<sequence>MLSVVLSCVILILFYHLAKTIKKSQLQSSRVVELEKENERLQEEIPKAYHKGQESRKASHAREIAFLERMLKEQKDTHASHLQSLHAGHKHEVDALWDNIHQIQRALAEGQVEFDELLELWIQSEEVVKDSHRKQVGRLSRKVERLTRELAKSRENMRLVQMENDSLSREFAYET</sequence>
<dbReference type="EMBL" id="WUUL01000011">
    <property type="protein sequence ID" value="MXQ55026.1"/>
    <property type="molecule type" value="Genomic_DNA"/>
</dbReference>
<evidence type="ECO:0000313" key="2">
    <source>
        <dbReference type="EMBL" id="MXQ55026.1"/>
    </source>
</evidence>
<organism evidence="2 3">
    <name type="scientific">Shimazuella alba</name>
    <dbReference type="NCBI Taxonomy" id="2690964"/>
    <lineage>
        <taxon>Bacteria</taxon>
        <taxon>Bacillati</taxon>
        <taxon>Bacillota</taxon>
        <taxon>Bacilli</taxon>
        <taxon>Bacillales</taxon>
        <taxon>Thermoactinomycetaceae</taxon>
        <taxon>Shimazuella</taxon>
    </lineage>
</organism>
<evidence type="ECO:0000313" key="3">
    <source>
        <dbReference type="Proteomes" id="UP000430692"/>
    </source>
</evidence>